<protein>
    <submittedName>
        <fullName evidence="1">Uncharacterized protein</fullName>
    </submittedName>
</protein>
<sequence>MENKADAKKTYSTSVEGAREKSIRIKNTILGFWHPCRAVQGSGIRHVTVSYCTNNAFGIIVLWNKYNGTELDA</sequence>
<dbReference type="HOGENOM" id="CLU_2707623_0_0_1"/>
<dbReference type="EMBL" id="CAQQ02127084">
    <property type="status" value="NOT_ANNOTATED_CDS"/>
    <property type="molecule type" value="Genomic_DNA"/>
</dbReference>
<reference evidence="2" key="1">
    <citation type="submission" date="2013-02" db="EMBL/GenBank/DDBJ databases">
        <authorList>
            <person name="Hughes D."/>
        </authorList>
    </citation>
    <scope>NUCLEOTIDE SEQUENCE</scope>
    <source>
        <strain>Durham</strain>
        <strain evidence="2">NC isolate 2 -- Noor lab</strain>
    </source>
</reference>
<dbReference type="Proteomes" id="UP000015102">
    <property type="component" value="Unassembled WGS sequence"/>
</dbReference>
<keyword evidence="2" id="KW-1185">Reference proteome</keyword>
<reference evidence="1" key="2">
    <citation type="submission" date="2015-06" db="UniProtKB">
        <authorList>
            <consortium name="EnsemblMetazoa"/>
        </authorList>
    </citation>
    <scope>IDENTIFICATION</scope>
</reference>
<dbReference type="AlphaFoldDB" id="T1GXF7"/>
<name>T1GXF7_MEGSC</name>
<proteinExistence type="predicted"/>
<accession>T1GXF7</accession>
<dbReference type="EMBL" id="CAQQ02127085">
    <property type="status" value="NOT_ANNOTATED_CDS"/>
    <property type="molecule type" value="Genomic_DNA"/>
</dbReference>
<organism evidence="1 2">
    <name type="scientific">Megaselia scalaris</name>
    <name type="common">Humpbacked fly</name>
    <name type="synonym">Phora scalaris</name>
    <dbReference type="NCBI Taxonomy" id="36166"/>
    <lineage>
        <taxon>Eukaryota</taxon>
        <taxon>Metazoa</taxon>
        <taxon>Ecdysozoa</taxon>
        <taxon>Arthropoda</taxon>
        <taxon>Hexapoda</taxon>
        <taxon>Insecta</taxon>
        <taxon>Pterygota</taxon>
        <taxon>Neoptera</taxon>
        <taxon>Endopterygota</taxon>
        <taxon>Diptera</taxon>
        <taxon>Brachycera</taxon>
        <taxon>Muscomorpha</taxon>
        <taxon>Platypezoidea</taxon>
        <taxon>Phoridae</taxon>
        <taxon>Megaseliini</taxon>
        <taxon>Megaselia</taxon>
    </lineage>
</organism>
<evidence type="ECO:0000313" key="1">
    <source>
        <dbReference type="EnsemblMetazoa" id="MESCA008507-PA"/>
    </source>
</evidence>
<dbReference type="EnsemblMetazoa" id="MESCA008507-RA">
    <property type="protein sequence ID" value="MESCA008507-PA"/>
    <property type="gene ID" value="MESCA008507"/>
</dbReference>
<evidence type="ECO:0000313" key="2">
    <source>
        <dbReference type="Proteomes" id="UP000015102"/>
    </source>
</evidence>